<protein>
    <submittedName>
        <fullName evidence="2">Uncharacterized protein</fullName>
    </submittedName>
</protein>
<reference evidence="2 3" key="1">
    <citation type="submission" date="2014-07" db="EMBL/GenBank/DDBJ databases">
        <title>Biosystematic studies on Modestobacter strains isolated from extreme hyper-arid desert soil and from historic building.</title>
        <authorList>
            <person name="Bukarasam K."/>
            <person name="Bull A."/>
            <person name="Girard G."/>
            <person name="van Wezel G."/>
            <person name="Goodfellow M."/>
        </authorList>
    </citation>
    <scope>NUCLEOTIDE SEQUENCE [LARGE SCALE GENOMIC DNA]</scope>
    <source>
        <strain evidence="2 3">KNN45-2b</strain>
    </source>
</reference>
<accession>A0A098YDZ6</accession>
<gene>
    <name evidence="2" type="ORF">IN07_01390</name>
</gene>
<dbReference type="STRING" id="1522368.IN07_01390"/>
<evidence type="ECO:0000256" key="1">
    <source>
        <dbReference type="SAM" id="MobiDB-lite"/>
    </source>
</evidence>
<feature type="compositionally biased region" description="Basic and acidic residues" evidence="1">
    <location>
        <begin position="50"/>
        <end position="61"/>
    </location>
</feature>
<feature type="region of interest" description="Disordered" evidence="1">
    <location>
        <begin position="50"/>
        <end position="71"/>
    </location>
</feature>
<feature type="compositionally biased region" description="Low complexity" evidence="1">
    <location>
        <begin position="62"/>
        <end position="71"/>
    </location>
</feature>
<comment type="caution">
    <text evidence="2">The sequence shown here is derived from an EMBL/GenBank/DDBJ whole genome shotgun (WGS) entry which is preliminary data.</text>
</comment>
<dbReference type="AlphaFoldDB" id="A0A098YDZ6"/>
<keyword evidence="3" id="KW-1185">Reference proteome</keyword>
<evidence type="ECO:0000313" key="2">
    <source>
        <dbReference type="EMBL" id="KGH48640.1"/>
    </source>
</evidence>
<organism evidence="2 3">
    <name type="scientific">Modestobacter caceresii</name>
    <dbReference type="NCBI Taxonomy" id="1522368"/>
    <lineage>
        <taxon>Bacteria</taxon>
        <taxon>Bacillati</taxon>
        <taxon>Actinomycetota</taxon>
        <taxon>Actinomycetes</taxon>
        <taxon>Geodermatophilales</taxon>
        <taxon>Geodermatophilaceae</taxon>
        <taxon>Modestobacter</taxon>
    </lineage>
</organism>
<proteinExistence type="predicted"/>
<evidence type="ECO:0000313" key="3">
    <source>
        <dbReference type="Proteomes" id="UP000029713"/>
    </source>
</evidence>
<sequence length="71" mass="7913">MSGLAAFEDGVVEGMQRARSIVEEEWDEGSDLDDMLAVLDRAISRTELEVRARRGSERREAAATQQAEDDD</sequence>
<dbReference type="RefSeq" id="WP_036332772.1">
    <property type="nucleotide sequence ID" value="NZ_JPMX01000003.1"/>
</dbReference>
<name>A0A098YDZ6_9ACTN</name>
<dbReference type="EMBL" id="JPMX01000003">
    <property type="protein sequence ID" value="KGH48640.1"/>
    <property type="molecule type" value="Genomic_DNA"/>
</dbReference>
<dbReference type="Proteomes" id="UP000029713">
    <property type="component" value="Unassembled WGS sequence"/>
</dbReference>